<dbReference type="Proteomes" id="UP000249915">
    <property type="component" value="Unassembled WGS sequence"/>
</dbReference>
<feature type="binding site" evidence="19">
    <location>
        <position position="306"/>
    </location>
    <ligand>
        <name>Mn(2+)</name>
        <dbReference type="ChEBI" id="CHEBI:29035"/>
        <label>2</label>
    </ligand>
</feature>
<evidence type="ECO:0000313" key="21">
    <source>
        <dbReference type="Proteomes" id="UP000249915"/>
    </source>
</evidence>
<dbReference type="InterPro" id="IPR058047">
    <property type="entry name" value="CPSase_preATP-grasp"/>
</dbReference>
<comment type="function">
    <text evidence="17 19">Large subunit of the glutamine-dependent carbamoyl phosphate synthetase (CPSase). CPSase catalyzes the formation of carbamoyl phosphate from the ammonia moiety of glutamine, carbonate, and phosphate donated by ATP, constituting the first step of 2 biosynthetic pathways, one leading to arginine and/or urea and the other to pyrimidine nucleotides. The large subunit (synthetase) binds the substrates ammonia (free or transferred from glutamine from the small subunit), hydrogencarbonate and ATP and carries out an ATP-coupled ligase reaction, activating hydrogencarbonate by forming carboxy phosphate which reacts with ammonia to form carbamoyl phosphate.</text>
</comment>
<dbReference type="FunFam" id="3.40.50.20:FF:000001">
    <property type="entry name" value="Carbamoyl-phosphate synthase large chain"/>
    <property type="match status" value="1"/>
</dbReference>
<dbReference type="AlphaFoldDB" id="A0A2V4AH12"/>
<feature type="binding site" evidence="19">
    <location>
        <position position="215"/>
    </location>
    <ligand>
        <name>ATP</name>
        <dbReference type="ChEBI" id="CHEBI:30616"/>
        <label>1</label>
    </ligand>
</feature>
<comment type="subunit">
    <text evidence="18 19">Composed of two chains; the small (or glutamine) chain promotes the hydrolysis of glutamine to ammonia, which is used by the large (or ammonia) chain to synthesize carbamoyl phosphate. Tetramer of heterodimers (alpha,beta)4.</text>
</comment>
<dbReference type="FunFam" id="3.40.50.20:FF:000003">
    <property type="entry name" value="Carbamoyl-phosphate synthase large chain"/>
    <property type="match status" value="1"/>
</dbReference>
<keyword evidence="12" id="KW-0460">Magnesium</keyword>
<keyword evidence="7 19" id="KW-0028">Amino-acid biosynthesis</keyword>
<feature type="binding site" evidence="19">
    <location>
        <position position="854"/>
    </location>
    <ligand>
        <name>Mn(2+)</name>
        <dbReference type="ChEBI" id="CHEBI:29035"/>
        <label>4</label>
    </ligand>
</feature>
<keyword evidence="8" id="KW-0479">Metal-binding</keyword>
<dbReference type="SUPFAM" id="SSF52335">
    <property type="entry name" value="Methylglyoxal synthase-like"/>
    <property type="match status" value="1"/>
</dbReference>
<dbReference type="GO" id="GO:0004088">
    <property type="term" value="F:carbamoyl-phosphate synthase (glutamine-hydrolyzing) activity"/>
    <property type="evidence" value="ECO:0007669"/>
    <property type="project" value="UniProtKB-UniRule"/>
</dbReference>
<dbReference type="SMART" id="SM01096">
    <property type="entry name" value="CPSase_L_D3"/>
    <property type="match status" value="1"/>
</dbReference>
<dbReference type="InterPro" id="IPR005483">
    <property type="entry name" value="CPSase_dom"/>
</dbReference>
<dbReference type="SMART" id="SM00851">
    <property type="entry name" value="MGS"/>
    <property type="match status" value="1"/>
</dbReference>
<feature type="binding site" evidence="19">
    <location>
        <position position="852"/>
    </location>
    <ligand>
        <name>Mg(2+)</name>
        <dbReference type="ChEBI" id="CHEBI:18420"/>
        <label>4</label>
    </ligand>
</feature>
<dbReference type="UniPathway" id="UPA00070">
    <property type="reaction ID" value="UER00115"/>
</dbReference>
<feature type="binding site" evidence="19">
    <location>
        <position position="840"/>
    </location>
    <ligand>
        <name>ATP</name>
        <dbReference type="ChEBI" id="CHEBI:30616"/>
        <label>2</label>
    </ligand>
</feature>
<dbReference type="FunFam" id="3.30.470.20:FF:000014">
    <property type="entry name" value="Carbamoyl-phosphate synthase large chain"/>
    <property type="match status" value="1"/>
</dbReference>
<comment type="similarity">
    <text evidence="4 19">Belongs to the CarB family.</text>
</comment>
<evidence type="ECO:0000256" key="13">
    <source>
        <dbReference type="ARBA" id="ARBA00022975"/>
    </source>
</evidence>
<dbReference type="EC" id="6.3.5.5" evidence="19"/>
<gene>
    <name evidence="19" type="primary">carB</name>
    <name evidence="20" type="ORF">BAY60_30790</name>
</gene>
<comment type="caution">
    <text evidence="19">Lacks conserved residue(s) required for the propagation of feature annotation.</text>
</comment>
<dbReference type="FunFam" id="3.30.470.20:FF:000007">
    <property type="entry name" value="Carbamoyl-phosphate synthase large chain"/>
    <property type="match status" value="1"/>
</dbReference>
<dbReference type="Gene3D" id="3.30.470.20">
    <property type="entry name" value="ATP-grasp fold, B domain"/>
    <property type="match status" value="2"/>
</dbReference>
<keyword evidence="5 19" id="KW-0055">Arginine biosynthesis</keyword>
<feature type="binding site" evidence="19">
    <location>
        <position position="304"/>
    </location>
    <ligand>
        <name>Mg(2+)</name>
        <dbReference type="ChEBI" id="CHEBI:18420"/>
        <label>2</label>
    </ligand>
</feature>
<feature type="binding site" evidence="19">
    <location>
        <position position="772"/>
    </location>
    <ligand>
        <name>ATP</name>
        <dbReference type="ChEBI" id="CHEBI:30616"/>
        <label>2</label>
    </ligand>
</feature>
<keyword evidence="21" id="KW-1185">Reference proteome</keyword>
<dbReference type="GO" id="GO:0006526">
    <property type="term" value="P:L-arginine biosynthetic process"/>
    <property type="evidence" value="ECO:0007669"/>
    <property type="project" value="UniProtKB-UniRule"/>
</dbReference>
<feature type="binding site" evidence="19">
    <location>
        <position position="797"/>
    </location>
    <ligand>
        <name>ATP</name>
        <dbReference type="ChEBI" id="CHEBI:30616"/>
        <label>2</label>
    </ligand>
</feature>
<feature type="binding site" evidence="19">
    <location>
        <position position="852"/>
    </location>
    <ligand>
        <name>Mn(2+)</name>
        <dbReference type="ChEBI" id="CHEBI:29035"/>
        <label>3</label>
    </ligand>
</feature>
<feature type="binding site" evidence="19">
    <location>
        <position position="306"/>
    </location>
    <ligand>
        <name>Mg(2+)</name>
        <dbReference type="ChEBI" id="CHEBI:18420"/>
        <label>2</label>
    </ligand>
</feature>
<dbReference type="GO" id="GO:0044205">
    <property type="term" value="P:'de novo' UMP biosynthetic process"/>
    <property type="evidence" value="ECO:0007669"/>
    <property type="project" value="UniProtKB-UniRule"/>
</dbReference>
<feature type="binding site" evidence="19">
    <location>
        <position position="765"/>
    </location>
    <ligand>
        <name>ATP</name>
        <dbReference type="ChEBI" id="CHEBI:30616"/>
        <label>2</label>
    </ligand>
</feature>
<dbReference type="PROSITE" id="PS50975">
    <property type="entry name" value="ATP_GRASP"/>
    <property type="match status" value="2"/>
</dbReference>
<feature type="binding site" evidence="19">
    <location>
        <position position="304"/>
    </location>
    <ligand>
        <name>Mn(2+)</name>
        <dbReference type="ChEBI" id="CHEBI:29035"/>
        <label>1</label>
    </ligand>
</feature>
<evidence type="ECO:0000256" key="7">
    <source>
        <dbReference type="ARBA" id="ARBA00022605"/>
    </source>
</evidence>
<dbReference type="SUPFAM" id="SSF56059">
    <property type="entry name" value="Glutathione synthetase ATP-binding domain-like"/>
    <property type="match status" value="2"/>
</dbReference>
<feature type="binding site" evidence="19">
    <location>
        <position position="304"/>
    </location>
    <ligand>
        <name>Mg(2+)</name>
        <dbReference type="ChEBI" id="CHEBI:18420"/>
        <label>1</label>
    </ligand>
</feature>
<feature type="binding site" evidence="19">
    <location>
        <position position="180"/>
    </location>
    <ligand>
        <name>ATP</name>
        <dbReference type="ChEBI" id="CHEBI:30616"/>
        <label>1</label>
    </ligand>
</feature>
<feature type="binding site" evidence="19">
    <location>
        <position position="181"/>
    </location>
    <ligand>
        <name>ATP</name>
        <dbReference type="ChEBI" id="CHEBI:30616"/>
        <label>1</label>
    </ligand>
</feature>
<evidence type="ECO:0000256" key="5">
    <source>
        <dbReference type="ARBA" id="ARBA00022571"/>
    </source>
</evidence>
<protein>
    <recommendedName>
        <fullName evidence="19">Carbamoyl phosphate synthase large chain</fullName>
        <ecNumber evidence="19">6.3.4.16</ecNumber>
        <ecNumber evidence="19">6.3.5.5</ecNumber>
    </recommendedName>
    <alternativeName>
        <fullName evidence="19">Carbamoyl phosphate synthetase ammonia chain</fullName>
    </alternativeName>
</protein>
<evidence type="ECO:0000256" key="8">
    <source>
        <dbReference type="ARBA" id="ARBA00022723"/>
    </source>
</evidence>
<evidence type="ECO:0000256" key="9">
    <source>
        <dbReference type="ARBA" id="ARBA00022737"/>
    </source>
</evidence>
<dbReference type="InterPro" id="IPR005479">
    <property type="entry name" value="CPAse_ATP-bd"/>
</dbReference>
<feature type="binding site" evidence="19">
    <location>
        <position position="852"/>
    </location>
    <ligand>
        <name>ATP</name>
        <dbReference type="ChEBI" id="CHEBI:30616"/>
        <label>2</label>
    </ligand>
</feature>
<feature type="binding site" evidence="19">
    <location>
        <position position="246"/>
    </location>
    <ligand>
        <name>ATP</name>
        <dbReference type="ChEBI" id="CHEBI:30616"/>
        <label>1</label>
    </ligand>
</feature>
<feature type="region of interest" description="Carboxyphosphate synthetic domain" evidence="19">
    <location>
        <begin position="1"/>
        <end position="407"/>
    </location>
</feature>
<evidence type="ECO:0000256" key="15">
    <source>
        <dbReference type="ARBA" id="ARBA00047359"/>
    </source>
</evidence>
<dbReference type="PANTHER" id="PTHR11405:SF53">
    <property type="entry name" value="CARBAMOYL-PHOSPHATE SYNTHASE [AMMONIA], MITOCHONDRIAL"/>
    <property type="match status" value="1"/>
</dbReference>
<dbReference type="Pfam" id="PF02142">
    <property type="entry name" value="MGS"/>
    <property type="match status" value="1"/>
</dbReference>
<evidence type="ECO:0000256" key="11">
    <source>
        <dbReference type="ARBA" id="ARBA00022840"/>
    </source>
</evidence>
<dbReference type="InterPro" id="IPR036897">
    <property type="entry name" value="CarbamoylP_synth_lsu_oligo_sf"/>
</dbReference>
<dbReference type="Gene3D" id="3.30.1490.20">
    <property type="entry name" value="ATP-grasp fold, A domain"/>
    <property type="match status" value="1"/>
</dbReference>
<dbReference type="PRINTS" id="PR00098">
    <property type="entry name" value="CPSASE"/>
</dbReference>
<comment type="cofactor">
    <cofactor evidence="1">
        <name>Mn(2+)</name>
        <dbReference type="ChEBI" id="CHEBI:29035"/>
    </cofactor>
</comment>
<dbReference type="FunFam" id="1.10.1030.10:FF:000002">
    <property type="entry name" value="Carbamoyl-phosphate synthase large chain"/>
    <property type="match status" value="1"/>
</dbReference>
<evidence type="ECO:0000256" key="12">
    <source>
        <dbReference type="ARBA" id="ARBA00022842"/>
    </source>
</evidence>
<comment type="domain">
    <text evidence="19">The large subunit is composed of 2 ATP-grasp domains that are involved in binding the 2 ATP molecules needed for carbamoyl phosphate synthesis. The N-terminal ATP-grasp domain (referred to as the carboxyphosphate synthetic component) catalyzes the ATP-dependent phosphorylation of hydrogencarbonate to carboxyphosphate and the subsequent nucleophilic attack by ammonia to form a carbamate intermediate. The C-terminal ATP-grasp domain (referred to as the carbamoyl phosphate synthetic component) then catalyzes the phosphorylation of carbamate with the second ATP to form the end product carbamoyl phosphate. The reactive and unstable enzyme intermediates are sequentially channeled from one active site to the next through the interior of the protein over a distance of at least 96 A.</text>
</comment>
<dbReference type="NCBIfam" id="NF003671">
    <property type="entry name" value="PRK05294.1"/>
    <property type="match status" value="1"/>
</dbReference>
<keyword evidence="13 19" id="KW-0665">Pyrimidine biosynthesis</keyword>
<feature type="binding site" evidence="19">
    <location>
        <position position="248"/>
    </location>
    <ligand>
        <name>ATP</name>
        <dbReference type="ChEBI" id="CHEBI:30616"/>
        <label>1</label>
    </ligand>
</feature>
<evidence type="ECO:0000256" key="16">
    <source>
        <dbReference type="ARBA" id="ARBA00048816"/>
    </source>
</evidence>
<feature type="binding site" evidence="19">
    <location>
        <position position="290"/>
    </location>
    <ligand>
        <name>Mg(2+)</name>
        <dbReference type="ChEBI" id="CHEBI:18420"/>
        <label>1</label>
    </ligand>
</feature>
<feature type="binding site" evidence="19">
    <location>
        <position position="854"/>
    </location>
    <ligand>
        <name>Mg(2+)</name>
        <dbReference type="ChEBI" id="CHEBI:18420"/>
        <label>4</label>
    </ligand>
</feature>
<dbReference type="SUPFAM" id="SSF48108">
    <property type="entry name" value="Carbamoyl phosphate synthetase, large subunit connection domain"/>
    <property type="match status" value="1"/>
</dbReference>
<comment type="pathway">
    <text evidence="3 19">Amino-acid biosynthesis; L-arginine biosynthesis; carbamoyl phosphate from bicarbonate: step 1/1.</text>
</comment>
<dbReference type="NCBIfam" id="NF009455">
    <property type="entry name" value="PRK12815.1"/>
    <property type="match status" value="1"/>
</dbReference>
<dbReference type="CDD" id="cd01424">
    <property type="entry name" value="MGS_CPS_II"/>
    <property type="match status" value="1"/>
</dbReference>
<dbReference type="GO" id="GO:0046872">
    <property type="term" value="F:metal ion binding"/>
    <property type="evidence" value="ECO:0007669"/>
    <property type="project" value="UniProtKB-KW"/>
</dbReference>
<sequence length="1112" mass="119020">MPKRTDIEHVLVIGSGPIVIGQAAEFDYSGTQACRVLRQEGLRVSLVNSNPATIMTDPEFADSTYIEPVTPEFVEKVIATEKAQGRPVDSLLATLGGQTALNCAVKLAERGVLEKYGVELIGADIDAIQRGEDRQKFKDIVRTVGGDVPRSAVCHSMEEVQKTVAEVGLPVVIRPSFTMGGLGSGMAHTQEELERMASFGLEESPVHEVLIEESVLGWKEYELELMRDRHDNVVVVCSIENVDPMGVHTGDSVTVAPAMTLTDREYQHMRDVGIAVLREVGVDTGGCNIQFAINPRDGRMVVIEMNPRVSRSSALASKATGFPIAKIAARLAIGYTLDEISNDITGETPASFEPTLDYVVVKMPRFAFEKFPGADPMLTTTMKSVGEAMSLGRSFPEALGKAMRSMETKAVGFWTRPDPEGATLESTLEELRTAHDGRLYAVERALRLGATVEQVHEASGIDPWFIDQIALIGEVGAEIRDAPVLDGDLLRRAKRTGLSDRQIAALRPELAGEDGVRALRQRLGVHPVFKTVDTCAAEFEARTPYHYSAYEADPAAESEVVAQADRPKVLILGSGPNRIGQGIEFDYSCVHAALALREAGFEAVMVNCNPETVSTDYDTSDRLYFEPLTFEDVVEVVRSEQASGTVAGVIVQLGGQTPLGLAQRLADAGVPIVGTPPQAIHLAEDRGAFGEVLAGAGLPAPQYGTATSFEGAKRIADQIGYPVLVRPSYVLGGRGMEIVYDEASLENYIQRATEVTPEHPVLVDRFLDDAIEIDVDALYDGEELYLGGVMEHIEEAGIHSGDSACALPPITLGRTDLDEVRRCTEAIARGVGVRGLLNVQYALKDDVLYVLEANPRASRTVPFVSKATAVPLAKAASLIMTGSSIKDLRASGVLPAEGDGGHLPVDAPVAVKEAVLPFNRFRTPEGHGVDSLLGPEMKSTGEVMGVDTAFGKAFAKSQAGAYGSLPTQGKVFVSVANRDKRSLVFPVKRLADLGFEVLATSGTAEVLRRNGVPCAVVRKHYEGSARDGAAEPNIVEVILDGGVDMVINTPYGNSGPRVDGYEIRTAAVTRGIPCVTTVQGAAAAVHGIEALIRGDIGVRSLQQLQASLRDGA</sequence>
<comment type="pathway">
    <text evidence="2 19">Pyrimidine metabolism; UMP biosynthesis via de novo pathway; (S)-dihydroorotate from bicarbonate: step 1/3.</text>
</comment>
<dbReference type="Gene3D" id="3.40.50.20">
    <property type="match status" value="2"/>
</dbReference>
<keyword evidence="11 19" id="KW-0067">ATP-binding</keyword>
<dbReference type="HAMAP" id="MF_01210_B">
    <property type="entry name" value="CPSase_L_chain_B"/>
    <property type="match status" value="1"/>
</dbReference>
<dbReference type="InterPro" id="IPR016185">
    <property type="entry name" value="PreATP-grasp_dom_sf"/>
</dbReference>
<feature type="binding site" evidence="19">
    <location>
        <position position="840"/>
    </location>
    <ligand>
        <name>Mn(2+)</name>
        <dbReference type="ChEBI" id="CHEBI:29035"/>
        <label>3</label>
    </ligand>
</feature>
<dbReference type="FunFam" id="3.30.1490.20:FF:000001">
    <property type="entry name" value="Carbamoyl-phosphate synthase large chain"/>
    <property type="match status" value="1"/>
</dbReference>
<dbReference type="InterPro" id="IPR011761">
    <property type="entry name" value="ATP-grasp"/>
</dbReference>
<dbReference type="PANTHER" id="PTHR11405">
    <property type="entry name" value="CARBAMOYLTRANSFERASE FAMILY MEMBER"/>
    <property type="match status" value="1"/>
</dbReference>
<dbReference type="InterPro" id="IPR006275">
    <property type="entry name" value="CPSase_lsu"/>
</dbReference>
<evidence type="ECO:0000256" key="4">
    <source>
        <dbReference type="ARBA" id="ARBA00009799"/>
    </source>
</evidence>
<evidence type="ECO:0000313" key="20">
    <source>
        <dbReference type="EMBL" id="PXY19185.1"/>
    </source>
</evidence>
<feature type="binding site" evidence="19">
    <location>
        <position position="290"/>
    </location>
    <ligand>
        <name>Mn(2+)</name>
        <dbReference type="ChEBI" id="CHEBI:29035"/>
        <label>1</label>
    </ligand>
</feature>
<feature type="binding site" evidence="19">
    <location>
        <position position="726"/>
    </location>
    <ligand>
        <name>ATP</name>
        <dbReference type="ChEBI" id="CHEBI:30616"/>
        <label>2</label>
    </ligand>
</feature>
<dbReference type="UniPathway" id="UPA00068">
    <property type="reaction ID" value="UER00171"/>
</dbReference>
<dbReference type="SUPFAM" id="SSF52440">
    <property type="entry name" value="PreATP-grasp domain"/>
    <property type="match status" value="2"/>
</dbReference>
<dbReference type="GO" id="GO:0005737">
    <property type="term" value="C:cytoplasm"/>
    <property type="evidence" value="ECO:0007669"/>
    <property type="project" value="TreeGrafter"/>
</dbReference>
<feature type="binding site" evidence="19">
    <location>
        <position position="800"/>
    </location>
    <ligand>
        <name>ATP</name>
        <dbReference type="ChEBI" id="CHEBI:30616"/>
        <label>2</label>
    </ligand>
</feature>
<evidence type="ECO:0000256" key="19">
    <source>
        <dbReference type="HAMAP-Rule" id="MF_01210"/>
    </source>
</evidence>
<feature type="binding site" evidence="19">
    <location>
        <position position="134"/>
    </location>
    <ligand>
        <name>ATP</name>
        <dbReference type="ChEBI" id="CHEBI:30616"/>
        <label>1</label>
    </ligand>
</feature>
<feature type="binding site" evidence="19">
    <location>
        <position position="798"/>
    </location>
    <ligand>
        <name>ATP</name>
        <dbReference type="ChEBI" id="CHEBI:30616"/>
        <label>2</label>
    </ligand>
</feature>
<dbReference type="InterPro" id="IPR005480">
    <property type="entry name" value="CPSase_lsu_oligo"/>
</dbReference>
<dbReference type="OrthoDB" id="9804197at2"/>
<keyword evidence="6 19" id="KW-0436">Ligase</keyword>
<dbReference type="Pfam" id="PF02787">
    <property type="entry name" value="CPSase_L_D3"/>
    <property type="match status" value="1"/>
</dbReference>
<feature type="binding site" evidence="19">
    <location>
        <position position="304"/>
    </location>
    <ligand>
        <name>ATP</name>
        <dbReference type="ChEBI" id="CHEBI:30616"/>
        <label>1</label>
    </ligand>
</feature>
<feature type="binding site" evidence="19">
    <location>
        <position position="220"/>
    </location>
    <ligand>
        <name>ATP</name>
        <dbReference type="ChEBI" id="CHEBI:30616"/>
        <label>1</label>
    </ligand>
</feature>
<dbReference type="EMBL" id="MASW01000007">
    <property type="protein sequence ID" value="PXY19185.1"/>
    <property type="molecule type" value="Genomic_DNA"/>
</dbReference>
<keyword evidence="10 19" id="KW-0547">Nucleotide-binding</keyword>
<evidence type="ECO:0000256" key="1">
    <source>
        <dbReference type="ARBA" id="ARBA00001936"/>
    </source>
</evidence>
<dbReference type="GO" id="GO:0006541">
    <property type="term" value="P:glutamine metabolic process"/>
    <property type="evidence" value="ECO:0007669"/>
    <property type="project" value="TreeGrafter"/>
</dbReference>
<evidence type="ECO:0000256" key="18">
    <source>
        <dbReference type="ARBA" id="ARBA00062056"/>
    </source>
</evidence>
<dbReference type="GO" id="GO:0005524">
    <property type="term" value="F:ATP binding"/>
    <property type="evidence" value="ECO:0007669"/>
    <property type="project" value="UniProtKB-UniRule"/>
</dbReference>
<evidence type="ECO:0000256" key="14">
    <source>
        <dbReference type="ARBA" id="ARBA00023211"/>
    </source>
</evidence>
<dbReference type="NCBIfam" id="TIGR01369">
    <property type="entry name" value="CPSaseII_lrg"/>
    <property type="match status" value="1"/>
</dbReference>
<name>A0A2V4AH12_9PSEU</name>
<feature type="binding site" evidence="19">
    <location>
        <position position="840"/>
    </location>
    <ligand>
        <name>Mg(2+)</name>
        <dbReference type="ChEBI" id="CHEBI:18420"/>
        <label>3</label>
    </ligand>
</feature>
<evidence type="ECO:0000256" key="3">
    <source>
        <dbReference type="ARBA" id="ARBA00005077"/>
    </source>
</evidence>
<dbReference type="PROSITE" id="PS00867">
    <property type="entry name" value="CPSASE_2"/>
    <property type="match status" value="2"/>
</dbReference>
<feature type="binding site" evidence="19">
    <location>
        <position position="767"/>
    </location>
    <ligand>
        <name>ATP</name>
        <dbReference type="ChEBI" id="CHEBI:30616"/>
        <label>2</label>
    </ligand>
</feature>
<feature type="binding site" evidence="19">
    <location>
        <position position="852"/>
    </location>
    <ligand>
        <name>Mn(2+)</name>
        <dbReference type="ChEBI" id="CHEBI:29035"/>
        <label>4</label>
    </ligand>
</feature>
<dbReference type="InterPro" id="IPR033937">
    <property type="entry name" value="MGS_CPS_CarB"/>
</dbReference>
<dbReference type="Pfam" id="PF02786">
    <property type="entry name" value="CPSase_L_D2"/>
    <property type="match status" value="2"/>
</dbReference>
<evidence type="ECO:0000256" key="6">
    <source>
        <dbReference type="ARBA" id="ARBA00022598"/>
    </source>
</evidence>
<feature type="region of interest" description="Allosteric domain" evidence="19">
    <location>
        <begin position="963"/>
        <end position="1112"/>
    </location>
</feature>
<comment type="cofactor">
    <cofactor evidence="19">
        <name>Mg(2+)</name>
        <dbReference type="ChEBI" id="CHEBI:18420"/>
    </cofactor>
    <cofactor evidence="19">
        <name>Mn(2+)</name>
        <dbReference type="ChEBI" id="CHEBI:29035"/>
    </cofactor>
    <text evidence="19">Binds 4 Mg(2+) or Mn(2+) ions per subunit.</text>
</comment>
<evidence type="ECO:0000256" key="2">
    <source>
        <dbReference type="ARBA" id="ARBA00004812"/>
    </source>
</evidence>
<feature type="binding site" evidence="19">
    <location>
        <position position="852"/>
    </location>
    <ligand>
        <name>Mg(2+)</name>
        <dbReference type="ChEBI" id="CHEBI:18420"/>
        <label>3</label>
    </ligand>
</feature>
<keyword evidence="14" id="KW-0464">Manganese</keyword>
<keyword evidence="9 19" id="KW-0677">Repeat</keyword>
<comment type="catalytic activity">
    <reaction evidence="16 19">
        <text>hydrogencarbonate + L-glutamine + 2 ATP + H2O = carbamoyl phosphate + L-glutamate + 2 ADP + phosphate + 2 H(+)</text>
        <dbReference type="Rhea" id="RHEA:18633"/>
        <dbReference type="ChEBI" id="CHEBI:15377"/>
        <dbReference type="ChEBI" id="CHEBI:15378"/>
        <dbReference type="ChEBI" id="CHEBI:17544"/>
        <dbReference type="ChEBI" id="CHEBI:29985"/>
        <dbReference type="ChEBI" id="CHEBI:30616"/>
        <dbReference type="ChEBI" id="CHEBI:43474"/>
        <dbReference type="ChEBI" id="CHEBI:58228"/>
        <dbReference type="ChEBI" id="CHEBI:58359"/>
        <dbReference type="ChEBI" id="CHEBI:456216"/>
        <dbReference type="EC" id="6.3.5.5"/>
    </reaction>
</comment>
<dbReference type="Gene3D" id="1.10.1030.10">
    <property type="entry name" value="Carbamoyl-phosphate synthetase, large subunit oligomerisation domain"/>
    <property type="match status" value="1"/>
</dbReference>
<dbReference type="InterPro" id="IPR013815">
    <property type="entry name" value="ATP_grasp_subdomain_1"/>
</dbReference>
<dbReference type="GO" id="GO:0004087">
    <property type="term" value="F:carbamoyl-phosphate synthase (ammonia) activity"/>
    <property type="evidence" value="ECO:0007669"/>
    <property type="project" value="UniProtKB-EC"/>
</dbReference>
<dbReference type="InterPro" id="IPR036914">
    <property type="entry name" value="MGS-like_dom_sf"/>
</dbReference>
<organism evidence="20 21">
    <name type="scientific">Prauserella muralis</name>
    <dbReference type="NCBI Taxonomy" id="588067"/>
    <lineage>
        <taxon>Bacteria</taxon>
        <taxon>Bacillati</taxon>
        <taxon>Actinomycetota</taxon>
        <taxon>Actinomycetes</taxon>
        <taxon>Pseudonocardiales</taxon>
        <taxon>Pseudonocardiaceae</taxon>
        <taxon>Prauserella</taxon>
    </lineage>
</organism>
<comment type="caution">
    <text evidence="20">The sequence shown here is derived from an EMBL/GenBank/DDBJ whole genome shotgun (WGS) entry which is preliminary data.</text>
</comment>
<dbReference type="RefSeq" id="WP_112285110.1">
    <property type="nucleotide sequence ID" value="NZ_MASW01000007.1"/>
</dbReference>
<feature type="binding site" evidence="19">
    <location>
        <position position="213"/>
    </location>
    <ligand>
        <name>ATP</name>
        <dbReference type="ChEBI" id="CHEBI:30616"/>
        <label>1</label>
    </ligand>
</feature>
<evidence type="ECO:0000256" key="17">
    <source>
        <dbReference type="ARBA" id="ARBA00057223"/>
    </source>
</evidence>
<feature type="binding site" evidence="19">
    <location>
        <position position="174"/>
    </location>
    <ligand>
        <name>ATP</name>
        <dbReference type="ChEBI" id="CHEBI:30616"/>
        <label>1</label>
    </ligand>
</feature>
<dbReference type="Pfam" id="PF25596">
    <property type="entry name" value="CPSase_L_D1"/>
    <property type="match status" value="2"/>
</dbReference>
<dbReference type="PROSITE" id="PS00866">
    <property type="entry name" value="CPSASE_1"/>
    <property type="match status" value="1"/>
</dbReference>
<reference evidence="20 21" key="1">
    <citation type="submission" date="2016-07" db="EMBL/GenBank/DDBJ databases">
        <title>Draft genome sequence of Prauserella muralis DSM 45305, isolated from a mould-covered wall in an indoor environment.</title>
        <authorList>
            <person name="Ruckert C."/>
            <person name="Albersmeier A."/>
            <person name="Jiang C.-L."/>
            <person name="Jiang Y."/>
            <person name="Kalinowski J."/>
            <person name="Schneider O."/>
            <person name="Winkler A."/>
            <person name="Zotchev S.B."/>
        </authorList>
    </citation>
    <scope>NUCLEOTIDE SEQUENCE [LARGE SCALE GENOMIC DNA]</scope>
    <source>
        <strain evidence="20 21">DSM 45305</strain>
    </source>
</reference>
<dbReference type="InterPro" id="IPR011607">
    <property type="entry name" value="MGS-like_dom"/>
</dbReference>
<proteinExistence type="inferred from homology"/>
<feature type="binding site" evidence="19">
    <location>
        <position position="304"/>
    </location>
    <ligand>
        <name>Mn(2+)</name>
        <dbReference type="ChEBI" id="CHEBI:29035"/>
        <label>2</label>
    </ligand>
</feature>
<dbReference type="Gene3D" id="3.40.50.1380">
    <property type="entry name" value="Methylglyoxal synthase-like domain"/>
    <property type="match status" value="1"/>
</dbReference>
<accession>A0A2V4AH12</accession>
<feature type="binding site" evidence="19">
    <location>
        <position position="290"/>
    </location>
    <ligand>
        <name>ATP</name>
        <dbReference type="ChEBI" id="CHEBI:30616"/>
        <label>1</label>
    </ligand>
</feature>
<dbReference type="EC" id="6.3.4.16" evidence="19"/>
<feature type="binding site" evidence="19">
    <location>
        <position position="799"/>
    </location>
    <ligand>
        <name>ATP</name>
        <dbReference type="ChEBI" id="CHEBI:30616"/>
        <label>2</label>
    </ligand>
</feature>
<evidence type="ECO:0000256" key="10">
    <source>
        <dbReference type="ARBA" id="ARBA00022741"/>
    </source>
</evidence>
<feature type="binding site" evidence="19">
    <location>
        <position position="247"/>
    </location>
    <ligand>
        <name>ATP</name>
        <dbReference type="ChEBI" id="CHEBI:30616"/>
        <label>1</label>
    </ligand>
</feature>
<dbReference type="PROSITE" id="PS51855">
    <property type="entry name" value="MGS"/>
    <property type="match status" value="1"/>
</dbReference>
<comment type="catalytic activity">
    <reaction evidence="15 19">
        <text>hydrogencarbonate + NH4(+) + 2 ATP = carbamoyl phosphate + 2 ADP + phosphate + 2 H(+)</text>
        <dbReference type="Rhea" id="RHEA:18029"/>
        <dbReference type="ChEBI" id="CHEBI:15378"/>
        <dbReference type="ChEBI" id="CHEBI:17544"/>
        <dbReference type="ChEBI" id="CHEBI:28938"/>
        <dbReference type="ChEBI" id="CHEBI:30616"/>
        <dbReference type="ChEBI" id="CHEBI:43474"/>
        <dbReference type="ChEBI" id="CHEBI:58228"/>
        <dbReference type="ChEBI" id="CHEBI:456216"/>
        <dbReference type="EC" id="6.3.4.16"/>
    </reaction>
</comment>